<feature type="compositionally biased region" description="Basic and acidic residues" evidence="7">
    <location>
        <begin position="214"/>
        <end position="237"/>
    </location>
</feature>
<keyword evidence="9" id="KW-1185">Reference proteome</keyword>
<name>A0A1H0YVP8_9LACT</name>
<comment type="similarity">
    <text evidence="1 6">Belongs to the peptidase S14 family.</text>
</comment>
<evidence type="ECO:0000313" key="8">
    <source>
        <dbReference type="EMBL" id="SDQ18926.1"/>
    </source>
</evidence>
<keyword evidence="5" id="KW-0720">Serine protease</keyword>
<dbReference type="GO" id="GO:0006515">
    <property type="term" value="P:protein quality control for misfolded or incompletely synthesized proteins"/>
    <property type="evidence" value="ECO:0007669"/>
    <property type="project" value="TreeGrafter"/>
</dbReference>
<dbReference type="InterPro" id="IPR001907">
    <property type="entry name" value="ClpP"/>
</dbReference>
<keyword evidence="4" id="KW-0378">Hydrolase</keyword>
<dbReference type="PANTHER" id="PTHR10381">
    <property type="entry name" value="ATP-DEPENDENT CLP PROTEASE PROTEOLYTIC SUBUNIT"/>
    <property type="match status" value="1"/>
</dbReference>
<reference evidence="9" key="1">
    <citation type="submission" date="2016-10" db="EMBL/GenBank/DDBJ databases">
        <authorList>
            <person name="Varghese N."/>
            <person name="Submissions S."/>
        </authorList>
    </citation>
    <scope>NUCLEOTIDE SEQUENCE [LARGE SCALE GENOMIC DNA]</scope>
    <source>
        <strain evidence="9">MPL-11</strain>
    </source>
</reference>
<organism evidence="8 9">
    <name type="scientific">Carnobacterium viridans</name>
    <dbReference type="NCBI Taxonomy" id="174587"/>
    <lineage>
        <taxon>Bacteria</taxon>
        <taxon>Bacillati</taxon>
        <taxon>Bacillota</taxon>
        <taxon>Bacilli</taxon>
        <taxon>Lactobacillales</taxon>
        <taxon>Carnobacteriaceae</taxon>
        <taxon>Carnobacterium</taxon>
    </lineage>
</organism>
<dbReference type="OrthoDB" id="9806592at2"/>
<evidence type="ECO:0000256" key="1">
    <source>
        <dbReference type="ARBA" id="ARBA00007039"/>
    </source>
</evidence>
<dbReference type="Proteomes" id="UP000199481">
    <property type="component" value="Unassembled WGS sequence"/>
</dbReference>
<evidence type="ECO:0000256" key="7">
    <source>
        <dbReference type="SAM" id="MobiDB-lite"/>
    </source>
</evidence>
<feature type="region of interest" description="Disordered" evidence="7">
    <location>
        <begin position="214"/>
        <end position="239"/>
    </location>
</feature>
<dbReference type="RefSeq" id="WP_143019104.1">
    <property type="nucleotide sequence ID" value="NZ_CP084916.1"/>
</dbReference>
<dbReference type="EMBL" id="FNJW01000008">
    <property type="protein sequence ID" value="SDQ18926.1"/>
    <property type="molecule type" value="Genomic_DNA"/>
</dbReference>
<dbReference type="InterPro" id="IPR029045">
    <property type="entry name" value="ClpP/crotonase-like_dom_sf"/>
</dbReference>
<keyword evidence="2" id="KW-0963">Cytoplasm</keyword>
<evidence type="ECO:0000256" key="6">
    <source>
        <dbReference type="RuleBase" id="RU003567"/>
    </source>
</evidence>
<sequence>MRILNKKLAKMMVENPIKANVTTDSNKLYLYGDIGDYWNGVTLDDVKFTVNGMSKDQVTVHINSYGGDATEGVAIRNFLMNNFEKIDVVIDGIAASSASIIALCGQTLVMQTGTTYMIHNPWSGVFGNRTDLLREAKALESLEQSYRNVYMERFKGTEEELIELLDNESWLTAEEAEQLGFANDVVQETIEPEIDFESNLVASLLSKYAAKAKVDDDKPIETKPEAQEPEKNDEIKKPNTFLDNFTKAFSQYL</sequence>
<dbReference type="GO" id="GO:0004252">
    <property type="term" value="F:serine-type endopeptidase activity"/>
    <property type="evidence" value="ECO:0007669"/>
    <property type="project" value="InterPro"/>
</dbReference>
<keyword evidence="3 8" id="KW-0645">Protease</keyword>
<proteinExistence type="inferred from homology"/>
<evidence type="ECO:0000256" key="4">
    <source>
        <dbReference type="ARBA" id="ARBA00022801"/>
    </source>
</evidence>
<dbReference type="CDD" id="cd07016">
    <property type="entry name" value="S14_ClpP_1"/>
    <property type="match status" value="1"/>
</dbReference>
<gene>
    <name evidence="8" type="ORF">SAMN04487752_1167</name>
</gene>
<dbReference type="SUPFAM" id="SSF52096">
    <property type="entry name" value="ClpP/crotonase"/>
    <property type="match status" value="1"/>
</dbReference>
<evidence type="ECO:0000256" key="2">
    <source>
        <dbReference type="ARBA" id="ARBA00022490"/>
    </source>
</evidence>
<dbReference type="AlphaFoldDB" id="A0A1H0YVP8"/>
<dbReference type="GO" id="GO:0009368">
    <property type="term" value="C:endopeptidase Clp complex"/>
    <property type="evidence" value="ECO:0007669"/>
    <property type="project" value="TreeGrafter"/>
</dbReference>
<dbReference type="GO" id="GO:0051117">
    <property type="term" value="F:ATPase binding"/>
    <property type="evidence" value="ECO:0007669"/>
    <property type="project" value="TreeGrafter"/>
</dbReference>
<dbReference type="Gene3D" id="3.90.226.10">
    <property type="entry name" value="2-enoyl-CoA Hydratase, Chain A, domain 1"/>
    <property type="match status" value="1"/>
</dbReference>
<dbReference type="Pfam" id="PF00574">
    <property type="entry name" value="CLP_protease"/>
    <property type="match status" value="1"/>
</dbReference>
<evidence type="ECO:0000313" key="9">
    <source>
        <dbReference type="Proteomes" id="UP000199481"/>
    </source>
</evidence>
<dbReference type="NCBIfam" id="NF045542">
    <property type="entry name" value="Clp_rel_HeadMat"/>
    <property type="match status" value="1"/>
</dbReference>
<dbReference type="InterPro" id="IPR023562">
    <property type="entry name" value="ClpP/TepA"/>
</dbReference>
<dbReference type="PRINTS" id="PR00127">
    <property type="entry name" value="CLPPROTEASEP"/>
</dbReference>
<dbReference type="PANTHER" id="PTHR10381:SF70">
    <property type="entry name" value="ATP-DEPENDENT CLP PROTEASE PROTEOLYTIC SUBUNIT"/>
    <property type="match status" value="1"/>
</dbReference>
<dbReference type="GO" id="GO:0004176">
    <property type="term" value="F:ATP-dependent peptidase activity"/>
    <property type="evidence" value="ECO:0007669"/>
    <property type="project" value="InterPro"/>
</dbReference>
<protein>
    <recommendedName>
        <fullName evidence="6">ATP-dependent Clp protease proteolytic subunit</fullName>
    </recommendedName>
</protein>
<accession>A0A1H0YVP8</accession>
<evidence type="ECO:0000256" key="5">
    <source>
        <dbReference type="ARBA" id="ARBA00022825"/>
    </source>
</evidence>
<evidence type="ECO:0000256" key="3">
    <source>
        <dbReference type="ARBA" id="ARBA00022670"/>
    </source>
</evidence>